<dbReference type="InterPro" id="IPR036291">
    <property type="entry name" value="NAD(P)-bd_dom_sf"/>
</dbReference>
<dbReference type="SUPFAM" id="SSF50129">
    <property type="entry name" value="GroES-like"/>
    <property type="match status" value="1"/>
</dbReference>
<comment type="similarity">
    <text evidence="1 3">Belongs to the zinc-containing alcohol dehydrogenase family. Quinone oxidoreductase subfamily.</text>
</comment>
<proteinExistence type="inferred from homology"/>
<keyword evidence="6" id="KW-1185">Reference proteome</keyword>
<dbReference type="SMART" id="SM00829">
    <property type="entry name" value="PKS_ER"/>
    <property type="match status" value="1"/>
</dbReference>
<keyword evidence="3" id="KW-0479">Metal-binding</keyword>
<dbReference type="Pfam" id="PF00107">
    <property type="entry name" value="ADH_zinc_N"/>
    <property type="match status" value="1"/>
</dbReference>
<protein>
    <recommendedName>
        <fullName evidence="3">Zinc-type alcohol dehydrogenase-like protein</fullName>
    </recommendedName>
</protein>
<dbReference type="InterPro" id="IPR014182">
    <property type="entry name" value="ADH_Zn_typ-1"/>
</dbReference>
<dbReference type="InterPro" id="IPR011032">
    <property type="entry name" value="GroES-like_sf"/>
</dbReference>
<dbReference type="InterPro" id="IPR013149">
    <property type="entry name" value="ADH-like_C"/>
</dbReference>
<dbReference type="Gene3D" id="3.40.50.720">
    <property type="entry name" value="NAD(P)-binding Rossmann-like Domain"/>
    <property type="match status" value="1"/>
</dbReference>
<dbReference type="NCBIfam" id="TIGR02817">
    <property type="entry name" value="adh_fam_1"/>
    <property type="match status" value="1"/>
</dbReference>
<dbReference type="Proteomes" id="UP001187346">
    <property type="component" value="Unassembled WGS sequence"/>
</dbReference>
<organism evidence="5 6">
    <name type="scientific">Streptomyces prunicolor</name>
    <dbReference type="NCBI Taxonomy" id="67348"/>
    <lineage>
        <taxon>Bacteria</taxon>
        <taxon>Bacillati</taxon>
        <taxon>Actinomycetota</taxon>
        <taxon>Actinomycetes</taxon>
        <taxon>Kitasatosporales</taxon>
        <taxon>Streptomycetaceae</taxon>
        <taxon>Streptomyces</taxon>
    </lineage>
</organism>
<sequence length="345" mass="36730">MSETWKSTTMPAVAYLKSLPIDDAESLVDVELPVPEPGPHDLLVQVEAVAVNPVDYKVRQSNDPGGEPKVLGWDAAGTVVAVGELVELFEVGDEVFYAGAIDRPGTNSRFHTVDERIVGHKPRTLSFAEAAALPLTSLTAWEGLFARLGLREGATEETGTLLVTAAAGGVGAMVAQLARALTGLTVIGTASRPETVEFARRMGVTHVVDHHRPLPAQVAEVAPGGLDHIFGTAGTDRNLAAYAEMLKPFGGLVAIDDFGPVEIGLLKAKSISFHWELMFTHSLFRTPDQVAQHHILDRIAQLVDEGALRTTATQDLGTINAANLREAHRILESGSTIGKVTLSGF</sequence>
<evidence type="ECO:0000256" key="3">
    <source>
        <dbReference type="RuleBase" id="RU364000"/>
    </source>
</evidence>
<feature type="domain" description="Enoyl reductase (ER)" evidence="4">
    <location>
        <begin position="22"/>
        <end position="342"/>
    </location>
</feature>
<keyword evidence="3" id="KW-0862">Zinc</keyword>
<dbReference type="InterPro" id="IPR013154">
    <property type="entry name" value="ADH-like_N"/>
</dbReference>
<dbReference type="InterPro" id="IPR051603">
    <property type="entry name" value="Zinc-ADH_QOR/CCCR"/>
</dbReference>
<gene>
    <name evidence="5" type="ORF">R5A26_16625</name>
</gene>
<evidence type="ECO:0000313" key="6">
    <source>
        <dbReference type="Proteomes" id="UP001187346"/>
    </source>
</evidence>
<dbReference type="PANTHER" id="PTHR44154">
    <property type="entry name" value="QUINONE OXIDOREDUCTASE"/>
    <property type="match status" value="1"/>
</dbReference>
<evidence type="ECO:0000256" key="2">
    <source>
        <dbReference type="ARBA" id="ARBA00022857"/>
    </source>
</evidence>
<keyword evidence="3" id="KW-0560">Oxidoreductase</keyword>
<dbReference type="RefSeq" id="WP_317771871.1">
    <property type="nucleotide sequence ID" value="NZ_JAWMAJ010000048.1"/>
</dbReference>
<accession>A0ABU4FAG0</accession>
<comment type="caution">
    <text evidence="5">The sequence shown here is derived from an EMBL/GenBank/DDBJ whole genome shotgun (WGS) entry which is preliminary data.</text>
</comment>
<evidence type="ECO:0000256" key="1">
    <source>
        <dbReference type="ARBA" id="ARBA00010371"/>
    </source>
</evidence>
<reference evidence="5 6" key="1">
    <citation type="submission" date="2023-10" db="EMBL/GenBank/DDBJ databases">
        <title>Characterization of rhizosphere-enriched actinobacteria from wheat plants lab-grown on chernevaya soil.</title>
        <authorList>
            <person name="Tikhonova E.N."/>
            <person name="Konopkin A."/>
            <person name="Kravchenko I.K."/>
        </authorList>
    </citation>
    <scope>NUCLEOTIDE SEQUENCE [LARGE SCALE GENOMIC DNA]</scope>
    <source>
        <strain evidence="5 6">RR29</strain>
    </source>
</reference>
<dbReference type="Gene3D" id="3.90.180.10">
    <property type="entry name" value="Medium-chain alcohol dehydrogenases, catalytic domain"/>
    <property type="match status" value="1"/>
</dbReference>
<dbReference type="InterPro" id="IPR020843">
    <property type="entry name" value="ER"/>
</dbReference>
<evidence type="ECO:0000313" key="5">
    <source>
        <dbReference type="EMBL" id="MDV7217578.1"/>
    </source>
</evidence>
<dbReference type="PANTHER" id="PTHR44154:SF1">
    <property type="entry name" value="QUINONE OXIDOREDUCTASE"/>
    <property type="match status" value="1"/>
</dbReference>
<dbReference type="EMBL" id="JAWMAJ010000048">
    <property type="protein sequence ID" value="MDV7217578.1"/>
    <property type="molecule type" value="Genomic_DNA"/>
</dbReference>
<name>A0ABU4FAG0_9ACTN</name>
<dbReference type="SUPFAM" id="SSF51735">
    <property type="entry name" value="NAD(P)-binding Rossmann-fold domains"/>
    <property type="match status" value="1"/>
</dbReference>
<dbReference type="Pfam" id="PF08240">
    <property type="entry name" value="ADH_N"/>
    <property type="match status" value="1"/>
</dbReference>
<keyword evidence="2" id="KW-0521">NADP</keyword>
<dbReference type="CDD" id="cd08252">
    <property type="entry name" value="AL_MDR"/>
    <property type="match status" value="1"/>
</dbReference>
<evidence type="ECO:0000259" key="4">
    <source>
        <dbReference type="SMART" id="SM00829"/>
    </source>
</evidence>